<gene>
    <name evidence="8" type="ORF">METZ01_LOCUS329768</name>
</gene>
<dbReference type="AlphaFoldDB" id="A0A382PU71"/>
<feature type="transmembrane region" description="Helical" evidence="6">
    <location>
        <begin position="278"/>
        <end position="301"/>
    </location>
</feature>
<keyword evidence="4 6" id="KW-1133">Transmembrane helix</keyword>
<reference evidence="8" key="1">
    <citation type="submission" date="2018-05" db="EMBL/GenBank/DDBJ databases">
        <authorList>
            <person name="Lanie J.A."/>
            <person name="Ng W.-L."/>
            <person name="Kazmierczak K.M."/>
            <person name="Andrzejewski T.M."/>
            <person name="Davidsen T.M."/>
            <person name="Wayne K.J."/>
            <person name="Tettelin H."/>
            <person name="Glass J.I."/>
            <person name="Rusch D."/>
            <person name="Podicherti R."/>
            <person name="Tsui H.-C.T."/>
            <person name="Winkler M.E."/>
        </authorList>
    </citation>
    <scope>NUCLEOTIDE SEQUENCE</scope>
</reference>
<evidence type="ECO:0000256" key="6">
    <source>
        <dbReference type="SAM" id="Phobius"/>
    </source>
</evidence>
<feature type="transmembrane region" description="Helical" evidence="6">
    <location>
        <begin position="112"/>
        <end position="131"/>
    </location>
</feature>
<dbReference type="PANTHER" id="PTHR42703">
    <property type="entry name" value="NADH DEHYDROGENASE"/>
    <property type="match status" value="1"/>
</dbReference>
<keyword evidence="5 6" id="KW-0472">Membrane</keyword>
<feature type="domain" description="NADH:quinone oxidoreductase/Mrp antiporter transmembrane" evidence="7">
    <location>
        <begin position="132"/>
        <end position="324"/>
    </location>
</feature>
<sequence length="325" mass="35624">MIDNHLPILQVLLPLVAAVLCLLLRNRLIVTTLAIVVTWATFAVSVALMSAVLRQGVISYELGGWAPPWGIEYRVDVLNAFVLVLVSGIGAVVATWSPSSISVELPRYERHYLFYCAYLLCLAGLLGITVTGDMFNVFVFLEISALSSYVLISLGQDRRALTAAYSYLIMGTLGATFILIGIGLLYIMTGTLNMADLAERLPEVLDTRTVIVAFGFLVVGVSLKMALFPLHLWLPNAYAYAPSAVTAFLAATATKVSVYLLLRFFFTVFGYEFAFDRMQLWIFLMPLALVGIVTASLVAIFQNNIKRMLAYSSVAQIGYMVLGIS</sequence>
<evidence type="ECO:0000313" key="8">
    <source>
        <dbReference type="EMBL" id="SVC76914.1"/>
    </source>
</evidence>
<accession>A0A382PU71</accession>
<organism evidence="8">
    <name type="scientific">marine metagenome</name>
    <dbReference type="NCBI Taxonomy" id="408172"/>
    <lineage>
        <taxon>unclassified sequences</taxon>
        <taxon>metagenomes</taxon>
        <taxon>ecological metagenomes</taxon>
    </lineage>
</organism>
<feature type="transmembrane region" description="Helical" evidence="6">
    <location>
        <begin position="6"/>
        <end position="24"/>
    </location>
</feature>
<feature type="transmembrane region" description="Helical" evidence="6">
    <location>
        <begin position="245"/>
        <end position="266"/>
    </location>
</feature>
<feature type="transmembrane region" description="Helical" evidence="6">
    <location>
        <begin position="167"/>
        <end position="189"/>
    </location>
</feature>
<evidence type="ECO:0000256" key="1">
    <source>
        <dbReference type="ARBA" id="ARBA00004651"/>
    </source>
</evidence>
<proteinExistence type="predicted"/>
<name>A0A382PU71_9ZZZZ</name>
<comment type="subcellular location">
    <subcellularLocation>
        <location evidence="1">Cell membrane</location>
        <topology evidence="1">Multi-pass membrane protein</topology>
    </subcellularLocation>
</comment>
<dbReference type="PRINTS" id="PR01434">
    <property type="entry name" value="NADHDHGNASE5"/>
</dbReference>
<feature type="non-terminal residue" evidence="8">
    <location>
        <position position="325"/>
    </location>
</feature>
<evidence type="ECO:0000259" key="7">
    <source>
        <dbReference type="Pfam" id="PF00361"/>
    </source>
</evidence>
<evidence type="ECO:0000256" key="2">
    <source>
        <dbReference type="ARBA" id="ARBA00022475"/>
    </source>
</evidence>
<dbReference type="Pfam" id="PF00361">
    <property type="entry name" value="Proton_antipo_M"/>
    <property type="match status" value="1"/>
</dbReference>
<dbReference type="PANTHER" id="PTHR42703:SF1">
    <property type="entry name" value="NA(+)_H(+) ANTIPORTER SUBUNIT D1"/>
    <property type="match status" value="1"/>
</dbReference>
<protein>
    <recommendedName>
        <fullName evidence="7">NADH:quinone oxidoreductase/Mrp antiporter transmembrane domain-containing protein</fullName>
    </recommendedName>
</protein>
<feature type="transmembrane region" description="Helical" evidence="6">
    <location>
        <begin position="36"/>
        <end position="57"/>
    </location>
</feature>
<dbReference type="EMBL" id="UINC01109827">
    <property type="protein sequence ID" value="SVC76914.1"/>
    <property type="molecule type" value="Genomic_DNA"/>
</dbReference>
<dbReference type="InterPro" id="IPR001750">
    <property type="entry name" value="ND/Mrp_TM"/>
</dbReference>
<keyword evidence="3 6" id="KW-0812">Transmembrane</keyword>
<dbReference type="InterPro" id="IPR050586">
    <property type="entry name" value="CPA3_Na-H_Antiporter_D"/>
</dbReference>
<dbReference type="GO" id="GO:0005886">
    <property type="term" value="C:plasma membrane"/>
    <property type="evidence" value="ECO:0007669"/>
    <property type="project" value="UniProtKB-SubCell"/>
</dbReference>
<feature type="transmembrane region" description="Helical" evidence="6">
    <location>
        <begin position="137"/>
        <end position="155"/>
    </location>
</feature>
<evidence type="ECO:0000256" key="3">
    <source>
        <dbReference type="ARBA" id="ARBA00022692"/>
    </source>
</evidence>
<feature type="transmembrane region" description="Helical" evidence="6">
    <location>
        <begin position="77"/>
        <end position="96"/>
    </location>
</feature>
<feature type="transmembrane region" description="Helical" evidence="6">
    <location>
        <begin position="209"/>
        <end position="233"/>
    </location>
</feature>
<evidence type="ECO:0000256" key="5">
    <source>
        <dbReference type="ARBA" id="ARBA00023136"/>
    </source>
</evidence>
<evidence type="ECO:0000256" key="4">
    <source>
        <dbReference type="ARBA" id="ARBA00022989"/>
    </source>
</evidence>
<keyword evidence="2" id="KW-1003">Cell membrane</keyword>